<gene>
    <name evidence="1" type="ORF">DD902_17220</name>
</gene>
<name>A0A317YKD9_STAPS</name>
<accession>A0A317YKD9</accession>
<dbReference type="AlphaFoldDB" id="A0A317YKD9"/>
<comment type="caution">
    <text evidence="1">The sequence shown here is derived from an EMBL/GenBank/DDBJ whole genome shotgun (WGS) entry which is preliminary data.</text>
</comment>
<evidence type="ECO:0000313" key="1">
    <source>
        <dbReference type="EMBL" id="PWZ64595.1"/>
    </source>
</evidence>
<organism evidence="1 2">
    <name type="scientific">Staphylococcus pseudintermedius</name>
    <dbReference type="NCBI Taxonomy" id="283734"/>
    <lineage>
        <taxon>Bacteria</taxon>
        <taxon>Bacillati</taxon>
        <taxon>Bacillota</taxon>
        <taxon>Bacilli</taxon>
        <taxon>Bacillales</taxon>
        <taxon>Staphylococcaceae</taxon>
        <taxon>Staphylococcus</taxon>
        <taxon>Staphylococcus intermedius group</taxon>
    </lineage>
</organism>
<sequence>MHNKNEFNKKLKDFIGSDKRMAVVKGYINEYKLTTVLRALNNSDYTKGTIHTSSIGNLKQIVDNRIIPKNKTQNTIFKLSNLTLEVNLYERNTIYHGDFAIYYPVESALIIETDTPR</sequence>
<reference evidence="1 2" key="1">
    <citation type="journal article" date="2018" name="Vet. Microbiol.">
        <title>Clonal diversity and geographic distribution of methicillin-resistant Staphylococcus pseudintermedius from Australian animals: Discovery of novel sequence types.</title>
        <authorList>
            <person name="Worthing K.A."/>
            <person name="Abraham S."/>
            <person name="Coombs G.W."/>
            <person name="Pang S."/>
            <person name="Saputra S."/>
            <person name="Jordan D."/>
            <person name="Trott D.J."/>
            <person name="Norris J.M."/>
        </authorList>
    </citation>
    <scope>NUCLEOTIDE SEQUENCE [LARGE SCALE GENOMIC DNA]</scope>
    <source>
        <strain evidence="1 2">ST525 1</strain>
    </source>
</reference>
<dbReference type="RefSeq" id="WP_110179433.1">
    <property type="nucleotide sequence ID" value="NZ_QEIT01000994.1"/>
</dbReference>
<evidence type="ECO:0000313" key="2">
    <source>
        <dbReference type="Proteomes" id="UP000246800"/>
    </source>
</evidence>
<dbReference type="EMBL" id="QEIT01000994">
    <property type="protein sequence ID" value="PWZ64595.1"/>
    <property type="molecule type" value="Genomic_DNA"/>
</dbReference>
<proteinExistence type="predicted"/>
<feature type="non-terminal residue" evidence="1">
    <location>
        <position position="117"/>
    </location>
</feature>
<protein>
    <submittedName>
        <fullName evidence="1">Uncharacterized protein</fullName>
    </submittedName>
</protein>
<dbReference type="Proteomes" id="UP000246800">
    <property type="component" value="Unassembled WGS sequence"/>
</dbReference>